<proteinExistence type="predicted"/>
<evidence type="ECO:0000313" key="3">
    <source>
        <dbReference type="EMBL" id="KAF7301170.1"/>
    </source>
</evidence>
<dbReference type="EMBL" id="JACAZF010000006">
    <property type="protein sequence ID" value="KAF7301170.1"/>
    <property type="molecule type" value="Genomic_DNA"/>
</dbReference>
<evidence type="ECO:0000259" key="2">
    <source>
        <dbReference type="SMART" id="SM00456"/>
    </source>
</evidence>
<feature type="compositionally biased region" description="Acidic residues" evidence="1">
    <location>
        <begin position="238"/>
        <end position="247"/>
    </location>
</feature>
<comment type="caution">
    <text evidence="3">The sequence shown here is derived from an EMBL/GenBank/DDBJ whole genome shotgun (WGS) entry which is preliminary data.</text>
</comment>
<feature type="compositionally biased region" description="Gly residues" evidence="1">
    <location>
        <begin position="228"/>
        <end position="237"/>
    </location>
</feature>
<reference evidence="3" key="1">
    <citation type="submission" date="2020-05" db="EMBL/GenBank/DDBJ databases">
        <title>Mycena genomes resolve the evolution of fungal bioluminescence.</title>
        <authorList>
            <person name="Tsai I.J."/>
        </authorList>
    </citation>
    <scope>NUCLEOTIDE SEQUENCE</scope>
    <source>
        <strain evidence="3">171206Taipei</strain>
    </source>
</reference>
<dbReference type="Gene3D" id="2.20.70.10">
    <property type="match status" value="1"/>
</dbReference>
<dbReference type="SUPFAM" id="SSF51045">
    <property type="entry name" value="WW domain"/>
    <property type="match status" value="1"/>
</dbReference>
<dbReference type="InterPro" id="IPR036020">
    <property type="entry name" value="WW_dom_sf"/>
</dbReference>
<organism evidence="3 4">
    <name type="scientific">Mycena indigotica</name>
    <dbReference type="NCBI Taxonomy" id="2126181"/>
    <lineage>
        <taxon>Eukaryota</taxon>
        <taxon>Fungi</taxon>
        <taxon>Dikarya</taxon>
        <taxon>Basidiomycota</taxon>
        <taxon>Agaricomycotina</taxon>
        <taxon>Agaricomycetes</taxon>
        <taxon>Agaricomycetidae</taxon>
        <taxon>Agaricales</taxon>
        <taxon>Marasmiineae</taxon>
        <taxon>Mycenaceae</taxon>
        <taxon>Mycena</taxon>
    </lineage>
</organism>
<dbReference type="AlphaFoldDB" id="A0A8H6SLS6"/>
<dbReference type="Proteomes" id="UP000636479">
    <property type="component" value="Unassembled WGS sequence"/>
</dbReference>
<feature type="region of interest" description="Disordered" evidence="1">
    <location>
        <begin position="220"/>
        <end position="247"/>
    </location>
</feature>
<name>A0A8H6SLS6_9AGAR</name>
<dbReference type="Pfam" id="PF00397">
    <property type="entry name" value="WW"/>
    <property type="match status" value="1"/>
</dbReference>
<gene>
    <name evidence="3" type="ORF">MIND_00681500</name>
</gene>
<dbReference type="InterPro" id="IPR001202">
    <property type="entry name" value="WW_dom"/>
</dbReference>
<keyword evidence="4" id="KW-1185">Reference proteome</keyword>
<dbReference type="OrthoDB" id="2367685at2759"/>
<accession>A0A8H6SLS6</accession>
<feature type="domain" description="WW" evidence="2">
    <location>
        <begin position="54"/>
        <end position="89"/>
    </location>
</feature>
<sequence>MIIATCFSASPNVVDLSRAKLFSLLRPLSFSSISMSQPPPYGGGPPRTNPDARPLPSGWITQFDPNYNAWFYVNTLASPPITTWTHPLGAPPPPPTTSRLCSAIGASSSQQQQQQVLTRHNKAVATTEVTTEATSNLPLPVNINLTIRATKDLPLKTKVAKIAKSGLFGGMFGNHQQQPPPVQTVYVQEQPKKSGMGMGGALALGAGGLLGGALLASAFDGGDDGGGDDGGGWGGDDGGGDDGGGDW</sequence>
<dbReference type="SMART" id="SM00456">
    <property type="entry name" value="WW"/>
    <property type="match status" value="1"/>
</dbReference>
<evidence type="ECO:0000313" key="4">
    <source>
        <dbReference type="Proteomes" id="UP000636479"/>
    </source>
</evidence>
<dbReference type="RefSeq" id="XP_037219170.1">
    <property type="nucleotide sequence ID" value="XM_037363526.1"/>
</dbReference>
<protein>
    <submittedName>
        <fullName evidence="3">WW domain-containing protein</fullName>
    </submittedName>
</protein>
<evidence type="ECO:0000256" key="1">
    <source>
        <dbReference type="SAM" id="MobiDB-lite"/>
    </source>
</evidence>
<dbReference type="GeneID" id="59346042"/>